<evidence type="ECO:0000313" key="10">
    <source>
        <dbReference type="Proteomes" id="UP001198220"/>
    </source>
</evidence>
<gene>
    <name evidence="9" type="ORF">LKD36_15250</name>
</gene>
<accession>A0AAE3ACK4</accession>
<dbReference type="AlphaFoldDB" id="A0AAE3ACK4"/>
<dbReference type="GO" id="GO:0004029">
    <property type="term" value="F:aldehyde dehydrogenase (NAD+) activity"/>
    <property type="evidence" value="ECO:0007669"/>
    <property type="project" value="TreeGrafter"/>
</dbReference>
<dbReference type="PROSITE" id="PS00070">
    <property type="entry name" value="ALDEHYDE_DEHYDR_CYS"/>
    <property type="match status" value="1"/>
</dbReference>
<dbReference type="PANTHER" id="PTHR43570">
    <property type="entry name" value="ALDEHYDE DEHYDROGENASE"/>
    <property type="match status" value="1"/>
</dbReference>
<dbReference type="InterPro" id="IPR016161">
    <property type="entry name" value="Ald_DH/histidinol_DH"/>
</dbReference>
<dbReference type="InterPro" id="IPR016160">
    <property type="entry name" value="Ald_DH_CS_CYS"/>
</dbReference>
<reference evidence="9 10" key="1">
    <citation type="submission" date="2021-10" db="EMBL/GenBank/DDBJ databases">
        <title>Anaerobic single-cell dispensing facilitates the cultivation of human gut bacteria.</title>
        <authorList>
            <person name="Afrizal A."/>
        </authorList>
    </citation>
    <scope>NUCLEOTIDE SEQUENCE [LARGE SCALE GENOMIC DNA]</scope>
    <source>
        <strain evidence="9 10">CLA-AA-H276</strain>
    </source>
</reference>
<dbReference type="InterPro" id="IPR016163">
    <property type="entry name" value="Ald_DH_C"/>
</dbReference>
<dbReference type="FunFam" id="3.40.309.10:FF:000003">
    <property type="entry name" value="Aldehyde dehydrogenase"/>
    <property type="match status" value="1"/>
</dbReference>
<dbReference type="Gene3D" id="3.40.605.10">
    <property type="entry name" value="Aldehyde Dehydrogenase, Chain A, domain 1"/>
    <property type="match status" value="1"/>
</dbReference>
<keyword evidence="10" id="KW-1185">Reference proteome</keyword>
<dbReference type="InterPro" id="IPR029510">
    <property type="entry name" value="Ald_DH_CS_GLU"/>
</dbReference>
<evidence type="ECO:0000256" key="6">
    <source>
        <dbReference type="PROSITE-ProRule" id="PRU10007"/>
    </source>
</evidence>
<protein>
    <recommendedName>
        <fullName evidence="4">Aldehyde dehydrogenase</fullName>
    </recommendedName>
</protein>
<dbReference type="Gene3D" id="3.40.309.10">
    <property type="entry name" value="Aldehyde Dehydrogenase, Chain A, domain 2"/>
    <property type="match status" value="1"/>
</dbReference>
<dbReference type="InterPro" id="IPR015590">
    <property type="entry name" value="Aldehyde_DH_dom"/>
</dbReference>
<evidence type="ECO:0000313" key="9">
    <source>
        <dbReference type="EMBL" id="MCC2127511.1"/>
    </source>
</evidence>
<dbReference type="GO" id="GO:0005737">
    <property type="term" value="C:cytoplasm"/>
    <property type="evidence" value="ECO:0007669"/>
    <property type="project" value="TreeGrafter"/>
</dbReference>
<feature type="domain" description="Aldehyde dehydrogenase" evidence="8">
    <location>
        <begin position="3"/>
        <end position="427"/>
    </location>
</feature>
<name>A0AAE3ACK4_9FIRM</name>
<dbReference type="PANTHER" id="PTHR43570:SF16">
    <property type="entry name" value="ALDEHYDE DEHYDROGENASE TYPE III, ISOFORM Q"/>
    <property type="match status" value="1"/>
</dbReference>
<evidence type="ECO:0000256" key="3">
    <source>
        <dbReference type="ARBA" id="ARBA00023027"/>
    </source>
</evidence>
<dbReference type="EMBL" id="JAJEPS010000022">
    <property type="protein sequence ID" value="MCC2127511.1"/>
    <property type="molecule type" value="Genomic_DNA"/>
</dbReference>
<dbReference type="SUPFAM" id="SSF53720">
    <property type="entry name" value="ALDH-like"/>
    <property type="match status" value="1"/>
</dbReference>
<evidence type="ECO:0000256" key="4">
    <source>
        <dbReference type="PIRNR" id="PIRNR036492"/>
    </source>
</evidence>
<organism evidence="9 10">
    <name type="scientific">Hominiventricola filiformis</name>
    <dbReference type="NCBI Taxonomy" id="2885352"/>
    <lineage>
        <taxon>Bacteria</taxon>
        <taxon>Bacillati</taxon>
        <taxon>Bacillota</taxon>
        <taxon>Clostridia</taxon>
        <taxon>Lachnospirales</taxon>
        <taxon>Lachnospiraceae</taxon>
        <taxon>Hominiventricola</taxon>
    </lineage>
</organism>
<evidence type="ECO:0000256" key="1">
    <source>
        <dbReference type="ARBA" id="ARBA00009986"/>
    </source>
</evidence>
<dbReference type="InterPro" id="IPR012394">
    <property type="entry name" value="Aldehyde_DH_NAD(P)"/>
</dbReference>
<comment type="caution">
    <text evidence="9">The sequence shown here is derived from an EMBL/GenBank/DDBJ whole genome shotgun (WGS) entry which is preliminary data.</text>
</comment>
<sequence length="456" mass="51201">MTIEEMIKKQQEYFAAGKTCELAQRIQALNRLEQGILNCEQELYAALKKDLGKSRAESYMCEVGLTLSELRFVKKHVQKWSREKRVPTPLAQFHARSFTVQEPYGVVLVMSPWNYPVLLTLEPLIGALAAGNCCVLKPSAYSPATSAVMKKMIADVFPEEYVTVIEGGREENQNLLSQKFDYIFFTGGVQVGKMVMEKAAANLTPVTLELGGKSPCIIDKSANLKLTAKRLAFGKYLNCGQTCVAPDYVLVHEAVKEEFLKLLKSEIRAMYGEDPLKNPDYGKMINRKHFDRVLGLMKEEKLILGGENDTASLRIAPAVMDQVTEDDAVMQEEIFGPLLPVLTVGSMEEAIAFVNRRPKPLALYLFTENRETEKNVLEYTSFGGGCINDTIIHLATSQMGFGGVGNSGMGSYHGKKSFETFSHEKSIVKKYTWMDLPMRYQPYTGWKEKLVRMFVK</sequence>
<dbReference type="PIRSF" id="PIRSF036492">
    <property type="entry name" value="ALDH"/>
    <property type="match status" value="1"/>
</dbReference>
<dbReference type="PROSITE" id="PS00687">
    <property type="entry name" value="ALDEHYDE_DEHYDR_GLU"/>
    <property type="match status" value="1"/>
</dbReference>
<dbReference type="RefSeq" id="WP_308460130.1">
    <property type="nucleotide sequence ID" value="NZ_JAJEPS010000022.1"/>
</dbReference>
<evidence type="ECO:0000256" key="2">
    <source>
        <dbReference type="ARBA" id="ARBA00023002"/>
    </source>
</evidence>
<evidence type="ECO:0000256" key="7">
    <source>
        <dbReference type="RuleBase" id="RU003345"/>
    </source>
</evidence>
<keyword evidence="2 4" id="KW-0560">Oxidoreductase</keyword>
<dbReference type="FunFam" id="3.40.605.10:FF:000004">
    <property type="entry name" value="Aldehyde dehydrogenase"/>
    <property type="match status" value="1"/>
</dbReference>
<dbReference type="Proteomes" id="UP001198220">
    <property type="component" value="Unassembled WGS sequence"/>
</dbReference>
<comment type="similarity">
    <text evidence="1 4 7">Belongs to the aldehyde dehydrogenase family.</text>
</comment>
<dbReference type="InterPro" id="IPR016162">
    <property type="entry name" value="Ald_DH_N"/>
</dbReference>
<evidence type="ECO:0000256" key="5">
    <source>
        <dbReference type="PIRSR" id="PIRSR036492-1"/>
    </source>
</evidence>
<keyword evidence="3" id="KW-0520">NAD</keyword>
<feature type="active site" evidence="5 6">
    <location>
        <position position="209"/>
    </location>
</feature>
<proteinExistence type="inferred from homology"/>
<dbReference type="CDD" id="cd07136">
    <property type="entry name" value="ALDH_YwdH-P39616"/>
    <property type="match status" value="1"/>
</dbReference>
<dbReference type="Pfam" id="PF00171">
    <property type="entry name" value="Aldedh"/>
    <property type="match status" value="1"/>
</dbReference>
<evidence type="ECO:0000259" key="8">
    <source>
        <dbReference type="Pfam" id="PF00171"/>
    </source>
</evidence>
<feature type="active site" evidence="5">
    <location>
        <position position="243"/>
    </location>
</feature>
<dbReference type="GO" id="GO:0006081">
    <property type="term" value="P:aldehyde metabolic process"/>
    <property type="evidence" value="ECO:0007669"/>
    <property type="project" value="InterPro"/>
</dbReference>